<dbReference type="Pfam" id="PF19818">
    <property type="entry name" value="DUF6301"/>
    <property type="match status" value="1"/>
</dbReference>
<sequence>MTTGTIAKRQLTLVLHGRLDEGQLENLCANLGLTASGSTDESIGTELGRYTRQHPRFRTLTDVILALVRSGTAEWTLAVDVAPGSDIDSWLRWVEKGVRAAGLAIDSRVLPPPSPARTEAERCADLEDAARVIEQAHRALGMRRSSESAPSIADRSTGAPAEPIIRLPAIDIRRNIQPDPIRPPRESTGWRALDDHQVVELAARLRSLVWSWRMDDMLRLSAVIPWHWEPAELGSTMSDSQPSTADGYVYGDGAEASCIELAVTTPGTDPADPAQLLAAFTRMADVLTETLGEPNTRVSEALPQACWASEKNTLVLAVRRRTVALLLERHDSEHGSRSKLP</sequence>
<proteinExistence type="predicted"/>
<accession>A0A6G9YYH8</accession>
<reference evidence="1 2" key="1">
    <citation type="journal article" date="2019" name="ACS Chem. Biol.">
        <title>Identification and Mobilization of a Cryptic Antibiotic Biosynthesis Gene Locus from a Human-Pathogenic Nocardia Isolate.</title>
        <authorList>
            <person name="Herisse M."/>
            <person name="Ishida K."/>
            <person name="Porter J.L."/>
            <person name="Howden B."/>
            <person name="Hertweck C."/>
            <person name="Stinear T.P."/>
            <person name="Pidot S.J."/>
        </authorList>
    </citation>
    <scope>NUCLEOTIDE SEQUENCE [LARGE SCALE GENOMIC DNA]</scope>
    <source>
        <strain evidence="1 2">AUSMDU00012715</strain>
    </source>
</reference>
<dbReference type="RefSeq" id="WP_167485582.1">
    <property type="nucleotide sequence ID" value="NZ_CP046173.1"/>
</dbReference>
<protein>
    <submittedName>
        <fullName evidence="1">Uncharacterized protein</fullName>
    </submittedName>
</protein>
<organism evidence="1 2">
    <name type="scientific">Nocardia terpenica</name>
    <dbReference type="NCBI Taxonomy" id="455432"/>
    <lineage>
        <taxon>Bacteria</taxon>
        <taxon>Bacillati</taxon>
        <taxon>Actinomycetota</taxon>
        <taxon>Actinomycetes</taxon>
        <taxon>Mycobacteriales</taxon>
        <taxon>Nocardiaceae</taxon>
        <taxon>Nocardia</taxon>
    </lineage>
</organism>
<gene>
    <name evidence="1" type="ORF">F6W96_08195</name>
</gene>
<evidence type="ECO:0000313" key="1">
    <source>
        <dbReference type="EMBL" id="QIS18262.1"/>
    </source>
</evidence>
<dbReference type="Proteomes" id="UP000500953">
    <property type="component" value="Chromosome"/>
</dbReference>
<dbReference type="AlphaFoldDB" id="A0A6G9YYH8"/>
<dbReference type="InterPro" id="IPR046268">
    <property type="entry name" value="DUF6301"/>
</dbReference>
<evidence type="ECO:0000313" key="2">
    <source>
        <dbReference type="Proteomes" id="UP000500953"/>
    </source>
</evidence>
<name>A0A6G9YYH8_9NOCA</name>
<dbReference type="EMBL" id="CP046173">
    <property type="protein sequence ID" value="QIS18262.1"/>
    <property type="molecule type" value="Genomic_DNA"/>
</dbReference>